<gene>
    <name evidence="1" type="ORF">LWI29_003967</name>
</gene>
<dbReference type="AlphaFoldDB" id="A0AA39VN30"/>
<accession>A0AA39VN30</accession>
<dbReference type="Proteomes" id="UP001168877">
    <property type="component" value="Unassembled WGS sequence"/>
</dbReference>
<protein>
    <submittedName>
        <fullName evidence="1">Uncharacterized protein</fullName>
    </submittedName>
</protein>
<evidence type="ECO:0000313" key="2">
    <source>
        <dbReference type="Proteomes" id="UP001168877"/>
    </source>
</evidence>
<name>A0AA39VN30_ACESA</name>
<sequence length="92" mass="9873">MGLGRISPTSGTSFSLGVLMCCSRLTPFIEKGPLPFNRSNLIALYLSTHNPLSSTTSSTSQPTENLSSTCNRLSSTVLSPDFRLQSSLFKVS</sequence>
<keyword evidence="2" id="KW-1185">Reference proteome</keyword>
<reference evidence="1" key="2">
    <citation type="submission" date="2023-06" db="EMBL/GenBank/DDBJ databases">
        <authorList>
            <person name="Swenson N.G."/>
            <person name="Wegrzyn J.L."/>
            <person name="Mcevoy S.L."/>
        </authorList>
    </citation>
    <scope>NUCLEOTIDE SEQUENCE</scope>
    <source>
        <strain evidence="1">NS2018</strain>
        <tissue evidence="1">Leaf</tissue>
    </source>
</reference>
<proteinExistence type="predicted"/>
<dbReference type="EMBL" id="JAUESC010000382">
    <property type="protein sequence ID" value="KAK0586272.1"/>
    <property type="molecule type" value="Genomic_DNA"/>
</dbReference>
<reference evidence="1" key="1">
    <citation type="journal article" date="2022" name="Plant J.">
        <title>Strategies of tolerance reflected in two North American maple genomes.</title>
        <authorList>
            <person name="McEvoy S.L."/>
            <person name="Sezen U.U."/>
            <person name="Trouern-Trend A."/>
            <person name="McMahon S.M."/>
            <person name="Schaberg P.G."/>
            <person name="Yang J."/>
            <person name="Wegrzyn J.L."/>
            <person name="Swenson N.G."/>
        </authorList>
    </citation>
    <scope>NUCLEOTIDE SEQUENCE</scope>
    <source>
        <strain evidence="1">NS2018</strain>
    </source>
</reference>
<organism evidence="1 2">
    <name type="scientific">Acer saccharum</name>
    <name type="common">Sugar maple</name>
    <dbReference type="NCBI Taxonomy" id="4024"/>
    <lineage>
        <taxon>Eukaryota</taxon>
        <taxon>Viridiplantae</taxon>
        <taxon>Streptophyta</taxon>
        <taxon>Embryophyta</taxon>
        <taxon>Tracheophyta</taxon>
        <taxon>Spermatophyta</taxon>
        <taxon>Magnoliopsida</taxon>
        <taxon>eudicotyledons</taxon>
        <taxon>Gunneridae</taxon>
        <taxon>Pentapetalae</taxon>
        <taxon>rosids</taxon>
        <taxon>malvids</taxon>
        <taxon>Sapindales</taxon>
        <taxon>Sapindaceae</taxon>
        <taxon>Hippocastanoideae</taxon>
        <taxon>Acereae</taxon>
        <taxon>Acer</taxon>
    </lineage>
</organism>
<evidence type="ECO:0000313" key="1">
    <source>
        <dbReference type="EMBL" id="KAK0586272.1"/>
    </source>
</evidence>
<comment type="caution">
    <text evidence="1">The sequence shown here is derived from an EMBL/GenBank/DDBJ whole genome shotgun (WGS) entry which is preliminary data.</text>
</comment>